<reference evidence="10 11" key="1">
    <citation type="journal article" date="2023" name="Microorganisms">
        <title>Thiorhodovibrio frisius and Trv. litoralis spp. nov., Two Novel Members from a Clade of Fastidious Purple Sulfur Bacteria That Exhibit Unique Red-Shifted Light-Harvesting Capabilities.</title>
        <authorList>
            <person name="Methner A."/>
            <person name="Kuzyk S.B."/>
            <person name="Petersen J."/>
            <person name="Bauer S."/>
            <person name="Brinkmann H."/>
            <person name="Sichau K."/>
            <person name="Wanner G."/>
            <person name="Wolf J."/>
            <person name="Neumann-Schaal M."/>
            <person name="Henke P."/>
            <person name="Tank M."/>
            <person name="Sproer C."/>
            <person name="Bunk B."/>
            <person name="Overmann J."/>
        </authorList>
    </citation>
    <scope>NUCLEOTIDE SEQUENCE [LARGE SCALE GENOMIC DNA]</scope>
    <source>
        <strain evidence="10 11">DSM 6702</strain>
    </source>
</reference>
<feature type="region of interest" description="Disordered" evidence="8">
    <location>
        <begin position="352"/>
        <end position="395"/>
    </location>
</feature>
<keyword evidence="11" id="KW-1185">Reference proteome</keyword>
<proteinExistence type="inferred from homology"/>
<comment type="function">
    <text evidence="6">HflC and HflK could encode or regulate a protease.</text>
</comment>
<evidence type="ECO:0000256" key="2">
    <source>
        <dbReference type="ARBA" id="ARBA00006971"/>
    </source>
</evidence>
<evidence type="ECO:0000256" key="7">
    <source>
        <dbReference type="SAM" id="Coils"/>
    </source>
</evidence>
<keyword evidence="10" id="KW-0378">Hydrolase</keyword>
<evidence type="ECO:0000313" key="11">
    <source>
        <dbReference type="Proteomes" id="UP001432180"/>
    </source>
</evidence>
<comment type="similarity">
    <text evidence="2 6">Belongs to the band 7/mec-2 family. HflK subfamily.</text>
</comment>
<gene>
    <name evidence="10" type="primary">hflK_1</name>
    <name evidence="10" type="ORF">Thiowin_00400</name>
</gene>
<dbReference type="PANTHER" id="PTHR43327:SF2">
    <property type="entry name" value="MODULATOR OF FTSH PROTEASE HFLK"/>
    <property type="match status" value="1"/>
</dbReference>
<dbReference type="RefSeq" id="WP_328986070.1">
    <property type="nucleotide sequence ID" value="NZ_CP121472.1"/>
</dbReference>
<dbReference type="InterPro" id="IPR020980">
    <property type="entry name" value="Membrane_HflK_N"/>
</dbReference>
<dbReference type="InterPro" id="IPR001107">
    <property type="entry name" value="Band_7"/>
</dbReference>
<keyword evidence="4 6" id="KW-1133">Transmembrane helix</keyword>
<evidence type="ECO:0000256" key="3">
    <source>
        <dbReference type="ARBA" id="ARBA00022692"/>
    </source>
</evidence>
<comment type="subcellular location">
    <subcellularLocation>
        <location evidence="1">Membrane</location>
        <topology evidence="1">Single-pass membrane protein</topology>
    </subcellularLocation>
</comment>
<dbReference type="SUPFAM" id="SSF117892">
    <property type="entry name" value="Band 7/SPFH domain"/>
    <property type="match status" value="1"/>
</dbReference>
<accession>A0ABZ0S2N6</accession>
<dbReference type="CDD" id="cd03404">
    <property type="entry name" value="SPFH_HflK"/>
    <property type="match status" value="1"/>
</dbReference>
<feature type="domain" description="Band 7" evidence="9">
    <location>
        <begin position="84"/>
        <end position="245"/>
    </location>
</feature>
<organism evidence="10 11">
    <name type="scientific">Thiorhodovibrio winogradskyi</name>
    <dbReference type="NCBI Taxonomy" id="77007"/>
    <lineage>
        <taxon>Bacteria</taxon>
        <taxon>Pseudomonadati</taxon>
        <taxon>Pseudomonadota</taxon>
        <taxon>Gammaproteobacteria</taxon>
        <taxon>Chromatiales</taxon>
        <taxon>Chromatiaceae</taxon>
        <taxon>Thiorhodovibrio</taxon>
    </lineage>
</organism>
<dbReference type="GO" id="GO:0008233">
    <property type="term" value="F:peptidase activity"/>
    <property type="evidence" value="ECO:0007669"/>
    <property type="project" value="UniProtKB-KW"/>
</dbReference>
<feature type="transmembrane region" description="Helical" evidence="6">
    <location>
        <begin position="68"/>
        <end position="89"/>
    </location>
</feature>
<evidence type="ECO:0000256" key="4">
    <source>
        <dbReference type="ARBA" id="ARBA00022989"/>
    </source>
</evidence>
<comment type="subunit">
    <text evidence="6">HflC and HflK may interact to form a multimeric complex.</text>
</comment>
<evidence type="ECO:0000259" key="9">
    <source>
        <dbReference type="SMART" id="SM00244"/>
    </source>
</evidence>
<dbReference type="Pfam" id="PF12221">
    <property type="entry name" value="HflK_N"/>
    <property type="match status" value="1"/>
</dbReference>
<dbReference type="Pfam" id="PF01145">
    <property type="entry name" value="Band_7"/>
    <property type="match status" value="1"/>
</dbReference>
<sequence>MAWNEPGGGGKDPWGSQQGNQGGPPDLDEIVRNLQDKMKGLFGGDSGSGKGSGGGAGGGAPLGPLGKWTIGIVVGVLVVLWLATGIYIVDPAERGVVLRFGVYNRMTQPGPHWHWPWPVEQVEIVNVDEISSFSHKALMLTQDENIVDVELTVQSRIEDAANYLFQDQNPEKTLRDATETVVRKTIGGSKLDFILTEGRSAVAATIRERVQALMREYKTGLLVTSINMQPAKPPEQVKEAFDDAIKAREDKERSENKAEAYANQILPQARGEAARIVADAKAYRDQVIAEAEGESSRFLAVLEEYRKAPEVMRERLYLDTMQEVIGDSQKVLIDVPDSNSLMYLPLDQLMKNPGASRDGAPASVSSSGSSGNASGASNSITQRPMRNVNRERRTR</sequence>
<dbReference type="Gene3D" id="3.30.479.30">
    <property type="entry name" value="Band 7 domain"/>
    <property type="match status" value="1"/>
</dbReference>
<feature type="compositionally biased region" description="Gly residues" evidence="8">
    <location>
        <begin position="1"/>
        <end position="12"/>
    </location>
</feature>
<keyword evidence="10" id="KW-0645">Protease</keyword>
<keyword evidence="5 6" id="KW-0472">Membrane</keyword>
<keyword evidence="3 6" id="KW-0812">Transmembrane</keyword>
<dbReference type="EMBL" id="CP121472">
    <property type="protein sequence ID" value="WPL15501.1"/>
    <property type="molecule type" value="Genomic_DNA"/>
</dbReference>
<dbReference type="SMART" id="SM00244">
    <property type="entry name" value="PHB"/>
    <property type="match status" value="1"/>
</dbReference>
<name>A0ABZ0S2N6_9GAMM</name>
<feature type="coiled-coil region" evidence="7">
    <location>
        <begin position="237"/>
        <end position="264"/>
    </location>
</feature>
<feature type="compositionally biased region" description="Low complexity" evidence="8">
    <location>
        <begin position="359"/>
        <end position="379"/>
    </location>
</feature>
<evidence type="ECO:0000256" key="1">
    <source>
        <dbReference type="ARBA" id="ARBA00004167"/>
    </source>
</evidence>
<evidence type="ECO:0000313" key="10">
    <source>
        <dbReference type="EMBL" id="WPL15501.1"/>
    </source>
</evidence>
<dbReference type="InterPro" id="IPR036013">
    <property type="entry name" value="Band_7/SPFH_dom_sf"/>
</dbReference>
<dbReference type="NCBIfam" id="TIGR01933">
    <property type="entry name" value="hflK"/>
    <property type="match status" value="1"/>
</dbReference>
<dbReference type="InterPro" id="IPR050710">
    <property type="entry name" value="Band7/mec-2_domain"/>
</dbReference>
<keyword evidence="7" id="KW-0175">Coiled coil</keyword>
<dbReference type="Proteomes" id="UP001432180">
    <property type="component" value="Chromosome"/>
</dbReference>
<evidence type="ECO:0000256" key="5">
    <source>
        <dbReference type="ARBA" id="ARBA00023136"/>
    </source>
</evidence>
<dbReference type="InterPro" id="IPR010201">
    <property type="entry name" value="HflK"/>
</dbReference>
<evidence type="ECO:0000256" key="6">
    <source>
        <dbReference type="RuleBase" id="RU364113"/>
    </source>
</evidence>
<dbReference type="PANTHER" id="PTHR43327">
    <property type="entry name" value="STOMATIN-LIKE PROTEIN 2, MITOCHONDRIAL"/>
    <property type="match status" value="1"/>
</dbReference>
<dbReference type="GO" id="GO:0006508">
    <property type="term" value="P:proteolysis"/>
    <property type="evidence" value="ECO:0007669"/>
    <property type="project" value="UniProtKB-KW"/>
</dbReference>
<protein>
    <recommendedName>
        <fullName evidence="6">Protein HflK</fullName>
    </recommendedName>
</protein>
<feature type="region of interest" description="Disordered" evidence="8">
    <location>
        <begin position="1"/>
        <end position="29"/>
    </location>
</feature>
<evidence type="ECO:0000256" key="8">
    <source>
        <dbReference type="SAM" id="MobiDB-lite"/>
    </source>
</evidence>